<dbReference type="KEGG" id="taw:EI545_03265"/>
<dbReference type="CDD" id="cd00118">
    <property type="entry name" value="LysM"/>
    <property type="match status" value="1"/>
</dbReference>
<evidence type="ECO:0000313" key="4">
    <source>
        <dbReference type="Proteomes" id="UP000282002"/>
    </source>
</evidence>
<reference evidence="3 4" key="1">
    <citation type="submission" date="2018-12" db="EMBL/GenBank/DDBJ databases">
        <title>Complete genome sequencing of Tabrizicola sp. K13M18.</title>
        <authorList>
            <person name="Bae J.-W."/>
        </authorList>
    </citation>
    <scope>NUCLEOTIDE SEQUENCE [LARGE SCALE GENOMIC DNA]</scope>
    <source>
        <strain evidence="3 4">K13M18</strain>
    </source>
</reference>
<evidence type="ECO:0000256" key="1">
    <source>
        <dbReference type="SAM" id="MobiDB-lite"/>
    </source>
</evidence>
<protein>
    <submittedName>
        <fullName evidence="3">Transporter substrate-binding domain-containing protein</fullName>
    </submittedName>
</protein>
<evidence type="ECO:0000259" key="2">
    <source>
        <dbReference type="PROSITE" id="PS51782"/>
    </source>
</evidence>
<dbReference type="Gene3D" id="3.40.190.10">
    <property type="entry name" value="Periplasmic binding protein-like II"/>
    <property type="match status" value="2"/>
</dbReference>
<dbReference type="InterPro" id="IPR018392">
    <property type="entry name" value="LysM"/>
</dbReference>
<dbReference type="EMBL" id="CP034328">
    <property type="protein sequence ID" value="AZL57940.1"/>
    <property type="molecule type" value="Genomic_DNA"/>
</dbReference>
<dbReference type="PROSITE" id="PS51782">
    <property type="entry name" value="LYSM"/>
    <property type="match status" value="1"/>
</dbReference>
<organism evidence="3 4">
    <name type="scientific">Tabrizicola piscis</name>
    <dbReference type="NCBI Taxonomy" id="2494374"/>
    <lineage>
        <taxon>Bacteria</taxon>
        <taxon>Pseudomonadati</taxon>
        <taxon>Pseudomonadota</taxon>
        <taxon>Alphaproteobacteria</taxon>
        <taxon>Rhodobacterales</taxon>
        <taxon>Paracoccaceae</taxon>
        <taxon>Tabrizicola</taxon>
    </lineage>
</organism>
<feature type="region of interest" description="Disordered" evidence="1">
    <location>
        <begin position="156"/>
        <end position="188"/>
    </location>
</feature>
<keyword evidence="4" id="KW-1185">Reference proteome</keyword>
<evidence type="ECO:0000313" key="3">
    <source>
        <dbReference type="EMBL" id="AZL57940.1"/>
    </source>
</evidence>
<dbReference type="AlphaFoldDB" id="A0A3S8U2X9"/>
<dbReference type="Gene3D" id="3.10.350.10">
    <property type="entry name" value="LysM domain"/>
    <property type="match status" value="1"/>
</dbReference>
<dbReference type="Proteomes" id="UP000282002">
    <property type="component" value="Chromosome"/>
</dbReference>
<sequence length="440" mass="46748">MSTALLRGLDRRGQEARLAVGHRSALMKIPTKTLCIGCTAAFLSGGTAWAQEACSTYVVAPGDNLRYIARNAYGDADMYRVIYSANVDTIGAKADLIEIGVSLAIPCDPREETVTAAAPSVGLQTEVVDPAKQPVEVVPELPVGDAGLGGSEVVVQEPAPEPAPEPEPVEVAAATPEAPPEVPATESQPPMAFPYRLVTGNGYAPFADEMLPGGGMFTQLVEMAIFRADPAIPYNLTFVNDWQAHIDALLPSGAYDLSFPWVRPNCEAPDALSAADLARCENFEFSAPLYEIVDGFFMPADSELLSATSYTAFEGKRICRPEGYTTGVLEAAGLTSDKIDLSRPIEVTDCFEDLAAGKVDLVSIDAEVGDSAIAALGLTGDFAQNPHLMTLDSLHVIAHKSNARAVEMIRQMDGGVIEMYESGEWYDIVSSALSNGALQQ</sequence>
<accession>A0A3S8U2X9</accession>
<gene>
    <name evidence="3" type="ORF">EI545_03265</name>
</gene>
<dbReference type="OrthoDB" id="8479038at2"/>
<dbReference type="InterPro" id="IPR036779">
    <property type="entry name" value="LysM_dom_sf"/>
</dbReference>
<proteinExistence type="predicted"/>
<name>A0A3S8U2X9_9RHOB</name>
<dbReference type="SUPFAM" id="SSF53850">
    <property type="entry name" value="Periplasmic binding protein-like II"/>
    <property type="match status" value="1"/>
</dbReference>
<feature type="domain" description="LysM" evidence="2">
    <location>
        <begin position="55"/>
        <end position="105"/>
    </location>
</feature>